<dbReference type="Pfam" id="PF22526">
    <property type="entry name" value="DUF7000"/>
    <property type="match status" value="1"/>
</dbReference>
<dbReference type="Proteomes" id="UP000054092">
    <property type="component" value="Unassembled WGS sequence"/>
</dbReference>
<evidence type="ECO:0000313" key="3">
    <source>
        <dbReference type="EMBL" id="KUK81686.1"/>
    </source>
</evidence>
<feature type="domain" description="DUF7000" evidence="2">
    <location>
        <begin position="2"/>
        <end position="37"/>
    </location>
</feature>
<feature type="transmembrane region" description="Helical" evidence="1">
    <location>
        <begin position="12"/>
        <end position="33"/>
    </location>
</feature>
<evidence type="ECO:0000259" key="2">
    <source>
        <dbReference type="Pfam" id="PF22526"/>
    </source>
</evidence>
<name>A0A124FYM8_9BACT</name>
<dbReference type="InterPro" id="IPR054269">
    <property type="entry name" value="DUF7000"/>
</dbReference>
<comment type="caution">
    <text evidence="3">The sequence shown here is derived from an EMBL/GenBank/DDBJ whole genome shotgun (WGS) entry which is preliminary data.</text>
</comment>
<accession>A0A124FYM8</accession>
<evidence type="ECO:0000313" key="4">
    <source>
        <dbReference type="Proteomes" id="UP000054092"/>
    </source>
</evidence>
<keyword evidence="1" id="KW-0812">Transmembrane</keyword>
<reference evidence="4" key="1">
    <citation type="journal article" date="2015" name="MBio">
        <title>Genome-Resolved Metagenomic Analysis Reveals Roles for Candidate Phyla and Other Microbial Community Members in Biogeochemical Transformations in Oil Reservoirs.</title>
        <authorList>
            <person name="Hu P."/>
            <person name="Tom L."/>
            <person name="Singh A."/>
            <person name="Thomas B.C."/>
            <person name="Baker B.J."/>
            <person name="Piceno Y.M."/>
            <person name="Andersen G.L."/>
            <person name="Banfield J.F."/>
        </authorList>
    </citation>
    <scope>NUCLEOTIDE SEQUENCE [LARGE SCALE GENOMIC DNA]</scope>
</reference>
<sequence>DLRTYLTDRYPNYVTGSMYLGYMDMTYFCFFPLRLERSET</sequence>
<feature type="non-terminal residue" evidence="3">
    <location>
        <position position="1"/>
    </location>
</feature>
<evidence type="ECO:0000256" key="1">
    <source>
        <dbReference type="SAM" id="Phobius"/>
    </source>
</evidence>
<organism evidence="3 4">
    <name type="scientific">Mesotoga prima</name>
    <dbReference type="NCBI Taxonomy" id="1184387"/>
    <lineage>
        <taxon>Bacteria</taxon>
        <taxon>Thermotogati</taxon>
        <taxon>Thermotogota</taxon>
        <taxon>Thermotogae</taxon>
        <taxon>Kosmotogales</taxon>
        <taxon>Kosmotogaceae</taxon>
        <taxon>Mesotoga</taxon>
    </lineage>
</organism>
<proteinExistence type="predicted"/>
<dbReference type="AlphaFoldDB" id="A0A124FYM8"/>
<dbReference type="EMBL" id="LGGP01000041">
    <property type="protein sequence ID" value="KUK81686.1"/>
    <property type="molecule type" value="Genomic_DNA"/>
</dbReference>
<protein>
    <recommendedName>
        <fullName evidence="2">DUF7000 domain-containing protein</fullName>
    </recommendedName>
</protein>
<keyword evidence="1" id="KW-0472">Membrane</keyword>
<keyword evidence="1" id="KW-1133">Transmembrane helix</keyword>
<gene>
    <name evidence="3" type="ORF">XD94_0363</name>
</gene>